<sequence>MRKLAEVNPFLGNLFCSVVFLCWKGRNKLVHGGSEDTCSSIATNSIIQVVASFDSCLIRDNWDANQLYKLSQSSWHPPPPGWIKVNVDASVQSNQQGRHRGSLRRLQSFGCLHWDCSKVEFLAILVLRNYIHEWMFDAKGLVIEGDNGNVIKIFQNSMRKPILAEEFLKPKDLDFPSNFKQFIFSCSKRECNKLADLCANYALISSFFWDDISSNKIPPPFLDLLKEESG</sequence>
<evidence type="ECO:0000313" key="2">
    <source>
        <dbReference type="Proteomes" id="UP000775213"/>
    </source>
</evidence>
<dbReference type="EMBL" id="JAGFBR010000011">
    <property type="protein sequence ID" value="KAH0459007.1"/>
    <property type="molecule type" value="Genomic_DNA"/>
</dbReference>
<protein>
    <recommendedName>
        <fullName evidence="3">RNase H type-1 domain-containing protein</fullName>
    </recommendedName>
</protein>
<organism evidence="1 2">
    <name type="scientific">Dendrobium chrysotoxum</name>
    <name type="common">Orchid</name>
    <dbReference type="NCBI Taxonomy" id="161865"/>
    <lineage>
        <taxon>Eukaryota</taxon>
        <taxon>Viridiplantae</taxon>
        <taxon>Streptophyta</taxon>
        <taxon>Embryophyta</taxon>
        <taxon>Tracheophyta</taxon>
        <taxon>Spermatophyta</taxon>
        <taxon>Magnoliopsida</taxon>
        <taxon>Liliopsida</taxon>
        <taxon>Asparagales</taxon>
        <taxon>Orchidaceae</taxon>
        <taxon>Epidendroideae</taxon>
        <taxon>Malaxideae</taxon>
        <taxon>Dendrobiinae</taxon>
        <taxon>Dendrobium</taxon>
    </lineage>
</organism>
<dbReference type="AlphaFoldDB" id="A0AAV7GS87"/>
<gene>
    <name evidence="1" type="ORF">IEQ34_011821</name>
</gene>
<accession>A0AAV7GS87</accession>
<dbReference type="Proteomes" id="UP000775213">
    <property type="component" value="Unassembled WGS sequence"/>
</dbReference>
<evidence type="ECO:0008006" key="3">
    <source>
        <dbReference type="Google" id="ProtNLM"/>
    </source>
</evidence>
<keyword evidence="2" id="KW-1185">Reference proteome</keyword>
<dbReference type="PANTHER" id="PTHR47723:SF19">
    <property type="entry name" value="POLYNUCLEOTIDYL TRANSFERASE, RIBONUCLEASE H-LIKE SUPERFAMILY PROTEIN"/>
    <property type="match status" value="1"/>
</dbReference>
<name>A0AAV7GS87_DENCH</name>
<evidence type="ECO:0000313" key="1">
    <source>
        <dbReference type="EMBL" id="KAH0459007.1"/>
    </source>
</evidence>
<comment type="caution">
    <text evidence="1">The sequence shown here is derived from an EMBL/GenBank/DDBJ whole genome shotgun (WGS) entry which is preliminary data.</text>
</comment>
<reference evidence="1 2" key="1">
    <citation type="journal article" date="2021" name="Hortic Res">
        <title>Chromosome-scale assembly of the Dendrobium chrysotoxum genome enhances the understanding of orchid evolution.</title>
        <authorList>
            <person name="Zhang Y."/>
            <person name="Zhang G.Q."/>
            <person name="Zhang D."/>
            <person name="Liu X.D."/>
            <person name="Xu X.Y."/>
            <person name="Sun W.H."/>
            <person name="Yu X."/>
            <person name="Zhu X."/>
            <person name="Wang Z.W."/>
            <person name="Zhao X."/>
            <person name="Zhong W.Y."/>
            <person name="Chen H."/>
            <person name="Yin W.L."/>
            <person name="Huang T."/>
            <person name="Niu S.C."/>
            <person name="Liu Z.J."/>
        </authorList>
    </citation>
    <scope>NUCLEOTIDE SEQUENCE [LARGE SCALE GENOMIC DNA]</scope>
    <source>
        <strain evidence="1">Lindl</strain>
    </source>
</reference>
<dbReference type="InterPro" id="IPR053151">
    <property type="entry name" value="RNase_H-like"/>
</dbReference>
<dbReference type="PANTHER" id="PTHR47723">
    <property type="entry name" value="OS05G0353850 PROTEIN"/>
    <property type="match status" value="1"/>
</dbReference>
<proteinExistence type="predicted"/>